<keyword evidence="3" id="KW-0479">Metal-binding</keyword>
<dbReference type="GO" id="GO:0008484">
    <property type="term" value="F:sulfuric ester hydrolase activity"/>
    <property type="evidence" value="ECO:0007669"/>
    <property type="project" value="InterPro"/>
</dbReference>
<evidence type="ECO:0000313" key="10">
    <source>
        <dbReference type="Proteomes" id="UP001209878"/>
    </source>
</evidence>
<evidence type="ECO:0000256" key="1">
    <source>
        <dbReference type="ARBA" id="ARBA00001913"/>
    </source>
</evidence>
<keyword evidence="4" id="KW-0378">Hydrolase</keyword>
<dbReference type="PANTHER" id="PTHR10342">
    <property type="entry name" value="ARYLSULFATASE"/>
    <property type="match status" value="1"/>
</dbReference>
<dbReference type="GO" id="GO:0046872">
    <property type="term" value="F:metal ion binding"/>
    <property type="evidence" value="ECO:0007669"/>
    <property type="project" value="UniProtKB-KW"/>
</dbReference>
<evidence type="ECO:0000256" key="7">
    <source>
        <dbReference type="SAM" id="SignalP"/>
    </source>
</evidence>
<comment type="caution">
    <text evidence="9">The sequence shown here is derived from an EMBL/GenBank/DDBJ whole genome shotgun (WGS) entry which is preliminary data.</text>
</comment>
<feature type="domain" description="Sulfatase N-terminal" evidence="8">
    <location>
        <begin position="20"/>
        <end position="346"/>
    </location>
</feature>
<dbReference type="InterPro" id="IPR000917">
    <property type="entry name" value="Sulfatase_N"/>
</dbReference>
<feature type="chain" id="PRO_5041994230" description="Sulfatase N-terminal domain-containing protein" evidence="7">
    <location>
        <begin position="18"/>
        <end position="548"/>
    </location>
</feature>
<proteinExistence type="inferred from homology"/>
<reference evidence="9" key="1">
    <citation type="journal article" date="2023" name="Mol. Biol. Evol.">
        <title>Third-Generation Sequencing Reveals the Adaptive Role of the Epigenome in Three Deep-Sea Polychaetes.</title>
        <authorList>
            <person name="Perez M."/>
            <person name="Aroh O."/>
            <person name="Sun Y."/>
            <person name="Lan Y."/>
            <person name="Juniper S.K."/>
            <person name="Young C.R."/>
            <person name="Angers B."/>
            <person name="Qian P.Y."/>
        </authorList>
    </citation>
    <scope>NUCLEOTIDE SEQUENCE</scope>
    <source>
        <strain evidence="9">R07B-5</strain>
    </source>
</reference>
<keyword evidence="7" id="KW-0732">Signal</keyword>
<dbReference type="PANTHER" id="PTHR10342:SF273">
    <property type="entry name" value="RE14504P"/>
    <property type="match status" value="1"/>
</dbReference>
<evidence type="ECO:0000256" key="5">
    <source>
        <dbReference type="ARBA" id="ARBA00022837"/>
    </source>
</evidence>
<keyword evidence="5" id="KW-0106">Calcium</keyword>
<keyword evidence="6" id="KW-0325">Glycoprotein</keyword>
<dbReference type="InterPro" id="IPR024607">
    <property type="entry name" value="Sulfatase_CS"/>
</dbReference>
<dbReference type="Gene3D" id="3.30.1120.10">
    <property type="match status" value="1"/>
</dbReference>
<evidence type="ECO:0000256" key="6">
    <source>
        <dbReference type="ARBA" id="ARBA00023180"/>
    </source>
</evidence>
<sequence>MVCLLLVVIITVGGATWQRPHIVFILADDLGWNDVGFHGSKQIPTPNIDTLAYDGIILNNYYVQPICTPTRSALLTGRHPIHTGMQQGVIVGAQPYGLGLNETILPQYLKTLGYKTHIVGKWHLGMFAKEYTPTYRGFDSHLGYYQGMEGYWDHTYQAFAGQKDSWGLDFRRDGRLVKTAFGQYSTELFTTEAERIIAEHDVSKPLFLYLPHQAVHSANPSDPLEAPWKYLKQFGHIKHKGRRTFAAMMSALDDSIGNITKALDIRGMLNNSVIVFSSDNGGPAHGFDMNYANNWPLRGVKATLWEGGMRAAGFLWSPLLKRTNYVSNHLVQVIDWLPTLLSIAGYNMSQLPSSVDGFDIWRMLSEQGPPARSEILHNIEPRAKPNAALRMLDMKLMTGVGDYSTWDGWYPPEGNSSEEPPSELFRSGLRRLLRSLGREAPHGQPVVVRCGSKPANATCDLAKAPCLFNITADPCEFHNVADHFPVIVRQLLARLAEYNKTAVPIHNVPNDPKGLPRYHNGVWEPWVKLGAAEDKAKSPALNEISTKN</sequence>
<dbReference type="InterPro" id="IPR017850">
    <property type="entry name" value="Alkaline_phosphatase_core_sf"/>
</dbReference>
<accession>A0AAD9UD29</accession>
<comment type="similarity">
    <text evidence="2">Belongs to the sulfatase family.</text>
</comment>
<dbReference type="InterPro" id="IPR047115">
    <property type="entry name" value="ARSB"/>
</dbReference>
<evidence type="ECO:0000256" key="3">
    <source>
        <dbReference type="ARBA" id="ARBA00022723"/>
    </source>
</evidence>
<organism evidence="9 10">
    <name type="scientific">Ridgeia piscesae</name>
    <name type="common">Tubeworm</name>
    <dbReference type="NCBI Taxonomy" id="27915"/>
    <lineage>
        <taxon>Eukaryota</taxon>
        <taxon>Metazoa</taxon>
        <taxon>Spiralia</taxon>
        <taxon>Lophotrochozoa</taxon>
        <taxon>Annelida</taxon>
        <taxon>Polychaeta</taxon>
        <taxon>Sedentaria</taxon>
        <taxon>Canalipalpata</taxon>
        <taxon>Sabellida</taxon>
        <taxon>Siboglinidae</taxon>
        <taxon>Ridgeia</taxon>
    </lineage>
</organism>
<evidence type="ECO:0000256" key="2">
    <source>
        <dbReference type="ARBA" id="ARBA00008779"/>
    </source>
</evidence>
<keyword evidence="10" id="KW-1185">Reference proteome</keyword>
<dbReference type="PROSITE" id="PS00523">
    <property type="entry name" value="SULFATASE_1"/>
    <property type="match status" value="1"/>
</dbReference>
<evidence type="ECO:0000259" key="8">
    <source>
        <dbReference type="Pfam" id="PF00884"/>
    </source>
</evidence>
<evidence type="ECO:0000256" key="4">
    <source>
        <dbReference type="ARBA" id="ARBA00022801"/>
    </source>
</evidence>
<comment type="cofactor">
    <cofactor evidence="1">
        <name>Ca(2+)</name>
        <dbReference type="ChEBI" id="CHEBI:29108"/>
    </cofactor>
</comment>
<feature type="signal peptide" evidence="7">
    <location>
        <begin position="1"/>
        <end position="17"/>
    </location>
</feature>
<gene>
    <name evidence="9" type="ORF">NP493_250g02010</name>
</gene>
<evidence type="ECO:0000313" key="9">
    <source>
        <dbReference type="EMBL" id="KAK2184850.1"/>
    </source>
</evidence>
<dbReference type="SUPFAM" id="SSF53649">
    <property type="entry name" value="Alkaline phosphatase-like"/>
    <property type="match status" value="1"/>
</dbReference>
<name>A0AAD9UD29_RIDPI</name>
<dbReference type="Gene3D" id="3.40.720.10">
    <property type="entry name" value="Alkaline Phosphatase, subunit A"/>
    <property type="match status" value="1"/>
</dbReference>
<dbReference type="Pfam" id="PF00884">
    <property type="entry name" value="Sulfatase"/>
    <property type="match status" value="1"/>
</dbReference>
<dbReference type="EMBL" id="JAODUO010000250">
    <property type="protein sequence ID" value="KAK2184850.1"/>
    <property type="molecule type" value="Genomic_DNA"/>
</dbReference>
<dbReference type="CDD" id="cd16029">
    <property type="entry name" value="4-S"/>
    <property type="match status" value="1"/>
</dbReference>
<protein>
    <recommendedName>
        <fullName evidence="8">Sulfatase N-terminal domain-containing protein</fullName>
    </recommendedName>
</protein>
<dbReference type="AlphaFoldDB" id="A0AAD9UD29"/>
<dbReference type="Proteomes" id="UP001209878">
    <property type="component" value="Unassembled WGS sequence"/>
</dbReference>
<dbReference type="PROSITE" id="PS00149">
    <property type="entry name" value="SULFATASE_2"/>
    <property type="match status" value="1"/>
</dbReference>